<proteinExistence type="inferred from homology"/>
<dbReference type="Proteomes" id="UP000551127">
    <property type="component" value="Unassembled WGS sequence"/>
</dbReference>
<dbReference type="AlphaFoldDB" id="A0A7K4YQ49"/>
<dbReference type="InterPro" id="IPR015917">
    <property type="entry name" value="Pept_C14A"/>
</dbReference>
<protein>
    <submittedName>
        <fullName evidence="5">CASP3 protein</fullName>
    </submittedName>
</protein>
<dbReference type="GO" id="GO:0006508">
    <property type="term" value="P:proteolysis"/>
    <property type="evidence" value="ECO:0007669"/>
    <property type="project" value="InterPro"/>
</dbReference>
<reference evidence="5 6" key="1">
    <citation type="submission" date="2019-09" db="EMBL/GenBank/DDBJ databases">
        <title>Bird 10,000 Genomes (B10K) Project - Family phase.</title>
        <authorList>
            <person name="Zhang G."/>
        </authorList>
    </citation>
    <scope>NUCLEOTIDE SEQUENCE [LARGE SCALE GENOMIC DNA]</scope>
    <source>
        <strain evidence="5">B10K-DU-012-80</strain>
    </source>
</reference>
<name>A0A7K4YQ49_BUCAB</name>
<dbReference type="Pfam" id="PF00656">
    <property type="entry name" value="Peptidase_C14"/>
    <property type="match status" value="1"/>
</dbReference>
<dbReference type="InterPro" id="IPR001309">
    <property type="entry name" value="Pept_C14_p20"/>
</dbReference>
<dbReference type="InterPro" id="IPR052039">
    <property type="entry name" value="Caspase-related_regulators"/>
</dbReference>
<evidence type="ECO:0000259" key="4">
    <source>
        <dbReference type="PROSITE" id="PS50208"/>
    </source>
</evidence>
<dbReference type="PANTHER" id="PTHR22576:SF41">
    <property type="entry name" value="CASPASE 14, APOPTOSIS-RELATED CYSTEINE PEPTIDASE"/>
    <property type="match status" value="1"/>
</dbReference>
<dbReference type="SMART" id="SM00115">
    <property type="entry name" value="CASc"/>
    <property type="match status" value="1"/>
</dbReference>
<organism evidence="5 6">
    <name type="scientific">Bucorvus abyssinicus</name>
    <name type="common">Northern ground-hornbill</name>
    <name type="synonym">Abyssinian ground-hornbill</name>
    <dbReference type="NCBI Taxonomy" id="153643"/>
    <lineage>
        <taxon>Eukaryota</taxon>
        <taxon>Metazoa</taxon>
        <taxon>Chordata</taxon>
        <taxon>Craniata</taxon>
        <taxon>Vertebrata</taxon>
        <taxon>Euteleostomi</taxon>
        <taxon>Archelosauria</taxon>
        <taxon>Archosauria</taxon>
        <taxon>Dinosauria</taxon>
        <taxon>Saurischia</taxon>
        <taxon>Theropoda</taxon>
        <taxon>Coelurosauria</taxon>
        <taxon>Aves</taxon>
        <taxon>Neognathae</taxon>
        <taxon>Neoaves</taxon>
        <taxon>Telluraves</taxon>
        <taxon>Coraciimorphae</taxon>
        <taxon>Bucerotiformes</taxon>
        <taxon>Bucorvidae</taxon>
        <taxon>Bucorvus</taxon>
    </lineage>
</organism>
<dbReference type="PROSITE" id="PS50207">
    <property type="entry name" value="CASPASE_P10"/>
    <property type="match status" value="1"/>
</dbReference>
<dbReference type="InterPro" id="IPR002138">
    <property type="entry name" value="Pept_C14_p10"/>
</dbReference>
<sequence length="241" mass="26619">MSLPRQSRALVIVNTEFRGSNGEELLGARRGAKREAEKLSRMLSRLNYQVTLAHNKTAEEIEELYQREGGRQHGRFFVSVISSHGDEGLVFGCDAQPLKLSRVFSSGNCPALAQIPKIFFIQACRGRELDPGVMVECDGGEPEPGCCSGYLSIPPQTAVMFACSPGYVAFLNLCGSMFLQALLKVLEGEERHLALNRLLTRVTGEVALRCQARGTYQGCKEMPCFITNLRQEVFPFAVPLE</sequence>
<feature type="non-terminal residue" evidence="5">
    <location>
        <position position="1"/>
    </location>
</feature>
<gene>
    <name evidence="5" type="primary">Casp3_0</name>
    <name evidence="5" type="ORF">BUCABY_R11600</name>
</gene>
<dbReference type="InterPro" id="IPR011600">
    <property type="entry name" value="Pept_C14_caspase"/>
</dbReference>
<feature type="non-terminal residue" evidence="5">
    <location>
        <position position="241"/>
    </location>
</feature>
<comment type="similarity">
    <text evidence="1 2">Belongs to the peptidase C14A family.</text>
</comment>
<evidence type="ECO:0000256" key="2">
    <source>
        <dbReference type="RuleBase" id="RU003971"/>
    </source>
</evidence>
<dbReference type="FunFam" id="3.40.50.1460:FF:000024">
    <property type="entry name" value="Caspase 21"/>
    <property type="match status" value="1"/>
</dbReference>
<accession>A0A7K4YQ49</accession>
<evidence type="ECO:0000313" key="5">
    <source>
        <dbReference type="EMBL" id="NWR61231.1"/>
    </source>
</evidence>
<dbReference type="EMBL" id="VYZL01003277">
    <property type="protein sequence ID" value="NWR61231.1"/>
    <property type="molecule type" value="Genomic_DNA"/>
</dbReference>
<feature type="domain" description="Caspase family p10" evidence="3">
    <location>
        <begin position="175"/>
        <end position="237"/>
    </location>
</feature>
<dbReference type="PANTHER" id="PTHR22576">
    <property type="entry name" value="MUCOSA ASSOCIATED LYMPHOID TISSUE LYMPHOMA TRANSLOCATION PROTEIN 1/PARACASPASE"/>
    <property type="match status" value="1"/>
</dbReference>
<keyword evidence="6" id="KW-1185">Reference proteome</keyword>
<dbReference type="PRINTS" id="PR00376">
    <property type="entry name" value="IL1BCENZYME"/>
</dbReference>
<evidence type="ECO:0000259" key="3">
    <source>
        <dbReference type="PROSITE" id="PS50207"/>
    </source>
</evidence>
<evidence type="ECO:0000313" key="6">
    <source>
        <dbReference type="Proteomes" id="UP000551127"/>
    </source>
</evidence>
<evidence type="ECO:0000256" key="1">
    <source>
        <dbReference type="ARBA" id="ARBA00010134"/>
    </source>
</evidence>
<dbReference type="OrthoDB" id="6116485at2759"/>
<feature type="domain" description="Caspase family p20" evidence="4">
    <location>
        <begin position="5"/>
        <end position="128"/>
    </location>
</feature>
<dbReference type="Gene3D" id="3.40.50.1460">
    <property type="match status" value="1"/>
</dbReference>
<dbReference type="InterPro" id="IPR029030">
    <property type="entry name" value="Caspase-like_dom_sf"/>
</dbReference>
<comment type="caution">
    <text evidence="5">The sequence shown here is derived from an EMBL/GenBank/DDBJ whole genome shotgun (WGS) entry which is preliminary data.</text>
</comment>
<dbReference type="GO" id="GO:0004197">
    <property type="term" value="F:cysteine-type endopeptidase activity"/>
    <property type="evidence" value="ECO:0007669"/>
    <property type="project" value="InterPro"/>
</dbReference>
<dbReference type="PROSITE" id="PS50208">
    <property type="entry name" value="CASPASE_P20"/>
    <property type="match status" value="1"/>
</dbReference>
<dbReference type="SUPFAM" id="SSF52129">
    <property type="entry name" value="Caspase-like"/>
    <property type="match status" value="1"/>
</dbReference>